<dbReference type="EMBL" id="CP016268">
    <property type="protein sequence ID" value="ANO50711.1"/>
    <property type="molecule type" value="Genomic_DNA"/>
</dbReference>
<dbReference type="KEGG" id="woc:BA177_05360"/>
<reference evidence="3 4" key="1">
    <citation type="submission" date="2016-06" db="EMBL/GenBank/DDBJ databases">
        <title>Complete genome sequence of a deep-branching marine Gamma Proteobacterium Woeseia oceani type strain XK5.</title>
        <authorList>
            <person name="Mu D."/>
            <person name="Du Z."/>
        </authorList>
    </citation>
    <scope>NUCLEOTIDE SEQUENCE [LARGE SCALE GENOMIC DNA]</scope>
    <source>
        <strain evidence="3 4">XK5</strain>
    </source>
</reference>
<evidence type="ECO:0000256" key="1">
    <source>
        <dbReference type="ARBA" id="ARBA00006817"/>
    </source>
</evidence>
<dbReference type="Gene3D" id="3.30.530.20">
    <property type="match status" value="1"/>
</dbReference>
<dbReference type="InterPro" id="IPR013538">
    <property type="entry name" value="ASHA1/2-like_C"/>
</dbReference>
<dbReference type="Pfam" id="PF08327">
    <property type="entry name" value="AHSA1"/>
    <property type="match status" value="1"/>
</dbReference>
<sequence length="175" mass="19713">MPEDTEANADQTFFRVTIRAPIHKVWAELTRTDAILPFFFNSVCDTSGLKEGAPVRMRSKDGKYTSVVGEVLEFEPPYRYAHTFRFTSLDDPPCVVRYRLKEVDGGTEFTLINENVAAGSKSEKYMTQGGTFITTNLKALVETGKPTMGGRIALFMMGLFAPFTPKRCRSEHWPL</sequence>
<dbReference type="STRING" id="1548547.BA177_05360"/>
<evidence type="ECO:0000259" key="2">
    <source>
        <dbReference type="Pfam" id="PF08327"/>
    </source>
</evidence>
<dbReference type="AlphaFoldDB" id="A0A193LE41"/>
<evidence type="ECO:0000313" key="3">
    <source>
        <dbReference type="EMBL" id="ANO50711.1"/>
    </source>
</evidence>
<keyword evidence="4" id="KW-1185">Reference proteome</keyword>
<name>A0A193LE41_9GAMM</name>
<protein>
    <recommendedName>
        <fullName evidence="2">Activator of Hsp90 ATPase homologue 1/2-like C-terminal domain-containing protein</fullName>
    </recommendedName>
</protein>
<organism evidence="3 4">
    <name type="scientific">Woeseia oceani</name>
    <dbReference type="NCBI Taxonomy" id="1548547"/>
    <lineage>
        <taxon>Bacteria</taxon>
        <taxon>Pseudomonadati</taxon>
        <taxon>Pseudomonadota</taxon>
        <taxon>Gammaproteobacteria</taxon>
        <taxon>Woeseiales</taxon>
        <taxon>Woeseiaceae</taxon>
        <taxon>Woeseia</taxon>
    </lineage>
</organism>
<dbReference type="SUPFAM" id="SSF55961">
    <property type="entry name" value="Bet v1-like"/>
    <property type="match status" value="1"/>
</dbReference>
<dbReference type="Proteomes" id="UP000092695">
    <property type="component" value="Chromosome"/>
</dbReference>
<feature type="domain" description="Activator of Hsp90 ATPase homologue 1/2-like C-terminal" evidence="2">
    <location>
        <begin position="19"/>
        <end position="142"/>
    </location>
</feature>
<accession>A0A193LE41</accession>
<dbReference type="InterPro" id="IPR023393">
    <property type="entry name" value="START-like_dom_sf"/>
</dbReference>
<gene>
    <name evidence="3" type="ORF">BA177_05360</name>
</gene>
<evidence type="ECO:0000313" key="4">
    <source>
        <dbReference type="Proteomes" id="UP000092695"/>
    </source>
</evidence>
<comment type="similarity">
    <text evidence="1">Belongs to the AHA1 family.</text>
</comment>
<proteinExistence type="inferred from homology"/>